<gene>
    <name evidence="5" type="ORF">GCM10010439_21680</name>
</gene>
<evidence type="ECO:0000313" key="6">
    <source>
        <dbReference type="Proteomes" id="UP001501842"/>
    </source>
</evidence>
<accession>A0ABP6GMR1</accession>
<evidence type="ECO:0000256" key="3">
    <source>
        <dbReference type="ARBA" id="ARBA00023163"/>
    </source>
</evidence>
<dbReference type="Gene3D" id="1.10.10.10">
    <property type="entry name" value="Winged helix-like DNA-binding domain superfamily/Winged helix DNA-binding domain"/>
    <property type="match status" value="1"/>
</dbReference>
<dbReference type="RefSeq" id="WP_344450165.1">
    <property type="nucleotide sequence ID" value="NZ_BAAATZ010000007.1"/>
</dbReference>
<evidence type="ECO:0000313" key="5">
    <source>
        <dbReference type="EMBL" id="GAA2724323.1"/>
    </source>
</evidence>
<dbReference type="InterPro" id="IPR000835">
    <property type="entry name" value="HTH_MarR-typ"/>
</dbReference>
<dbReference type="SMART" id="SM00347">
    <property type="entry name" value="HTH_MARR"/>
    <property type="match status" value="1"/>
</dbReference>
<dbReference type="EMBL" id="BAAATZ010000007">
    <property type="protein sequence ID" value="GAA2724323.1"/>
    <property type="molecule type" value="Genomic_DNA"/>
</dbReference>
<sequence>MEEYEELARRSIPDRDPGADVEAFSLAYNLLHVAYLLISDLESAIHRPRGLTLPGFRLMFKLWLLGPTMPARLAELSAMSRSAVTNALHTLERAGLVERRPSPTDRRAVTAELTGRGEEVVREVFEIQAAREQEWFADLDEAERAGLTALLRRLTANRPQNIREPL</sequence>
<dbReference type="Proteomes" id="UP001501842">
    <property type="component" value="Unassembled WGS sequence"/>
</dbReference>
<reference evidence="6" key="1">
    <citation type="journal article" date="2019" name="Int. J. Syst. Evol. Microbiol.">
        <title>The Global Catalogue of Microorganisms (GCM) 10K type strain sequencing project: providing services to taxonomists for standard genome sequencing and annotation.</title>
        <authorList>
            <consortium name="The Broad Institute Genomics Platform"/>
            <consortium name="The Broad Institute Genome Sequencing Center for Infectious Disease"/>
            <person name="Wu L."/>
            <person name="Ma J."/>
        </authorList>
    </citation>
    <scope>NUCLEOTIDE SEQUENCE [LARGE SCALE GENOMIC DNA]</scope>
    <source>
        <strain evidence="6">JCM 8201</strain>
    </source>
</reference>
<dbReference type="SUPFAM" id="SSF46785">
    <property type="entry name" value="Winged helix' DNA-binding domain"/>
    <property type="match status" value="1"/>
</dbReference>
<evidence type="ECO:0000256" key="2">
    <source>
        <dbReference type="ARBA" id="ARBA00023125"/>
    </source>
</evidence>
<dbReference type="InterPro" id="IPR039422">
    <property type="entry name" value="MarR/SlyA-like"/>
</dbReference>
<dbReference type="InterPro" id="IPR036390">
    <property type="entry name" value="WH_DNA-bd_sf"/>
</dbReference>
<keyword evidence="2" id="KW-0238">DNA-binding</keyword>
<protein>
    <submittedName>
        <fullName evidence="5">MarR family transcriptional regulator</fullName>
    </submittedName>
</protein>
<dbReference type="PANTHER" id="PTHR33164">
    <property type="entry name" value="TRANSCRIPTIONAL REGULATOR, MARR FAMILY"/>
    <property type="match status" value="1"/>
</dbReference>
<organism evidence="5 6">
    <name type="scientific">Actinocorallia aurantiaca</name>
    <dbReference type="NCBI Taxonomy" id="46204"/>
    <lineage>
        <taxon>Bacteria</taxon>
        <taxon>Bacillati</taxon>
        <taxon>Actinomycetota</taxon>
        <taxon>Actinomycetes</taxon>
        <taxon>Streptosporangiales</taxon>
        <taxon>Thermomonosporaceae</taxon>
        <taxon>Actinocorallia</taxon>
    </lineage>
</organism>
<dbReference type="PRINTS" id="PR00598">
    <property type="entry name" value="HTHMARR"/>
</dbReference>
<dbReference type="InterPro" id="IPR036388">
    <property type="entry name" value="WH-like_DNA-bd_sf"/>
</dbReference>
<dbReference type="PROSITE" id="PS50995">
    <property type="entry name" value="HTH_MARR_2"/>
    <property type="match status" value="1"/>
</dbReference>
<dbReference type="PANTHER" id="PTHR33164:SF43">
    <property type="entry name" value="HTH-TYPE TRANSCRIPTIONAL REPRESSOR YETL"/>
    <property type="match status" value="1"/>
</dbReference>
<evidence type="ECO:0000256" key="1">
    <source>
        <dbReference type="ARBA" id="ARBA00023015"/>
    </source>
</evidence>
<keyword evidence="3" id="KW-0804">Transcription</keyword>
<dbReference type="PROSITE" id="PS01117">
    <property type="entry name" value="HTH_MARR_1"/>
    <property type="match status" value="1"/>
</dbReference>
<keyword evidence="6" id="KW-1185">Reference proteome</keyword>
<keyword evidence="1" id="KW-0805">Transcription regulation</keyword>
<dbReference type="Pfam" id="PF01047">
    <property type="entry name" value="MarR"/>
    <property type="match status" value="1"/>
</dbReference>
<comment type="caution">
    <text evidence="5">The sequence shown here is derived from an EMBL/GenBank/DDBJ whole genome shotgun (WGS) entry which is preliminary data.</text>
</comment>
<dbReference type="InterPro" id="IPR023187">
    <property type="entry name" value="Tscrpt_reg_MarR-type_CS"/>
</dbReference>
<feature type="domain" description="HTH marR-type" evidence="4">
    <location>
        <begin position="23"/>
        <end position="156"/>
    </location>
</feature>
<proteinExistence type="predicted"/>
<name>A0ABP6GMR1_9ACTN</name>
<evidence type="ECO:0000259" key="4">
    <source>
        <dbReference type="PROSITE" id="PS50995"/>
    </source>
</evidence>